<keyword evidence="6 11" id="KW-0798">TonB box</keyword>
<name>A0ABS1BJG1_9SPHI</name>
<keyword evidence="2 10" id="KW-0813">Transport</keyword>
<keyword evidence="3 10" id="KW-1134">Transmembrane beta strand</keyword>
<dbReference type="InterPro" id="IPR000531">
    <property type="entry name" value="Beta-barrel_TonB"/>
</dbReference>
<dbReference type="InterPro" id="IPR037066">
    <property type="entry name" value="Plug_dom_sf"/>
</dbReference>
<keyword evidence="5 12" id="KW-0732">Signal</keyword>
<dbReference type="RefSeq" id="WP_200585265.1">
    <property type="nucleotide sequence ID" value="NZ_JAEHFY010000007.1"/>
</dbReference>
<organism evidence="15 16">
    <name type="scientific">Pedobacter segetis</name>
    <dbReference type="NCBI Taxonomy" id="2793069"/>
    <lineage>
        <taxon>Bacteria</taxon>
        <taxon>Pseudomonadati</taxon>
        <taxon>Bacteroidota</taxon>
        <taxon>Sphingobacteriia</taxon>
        <taxon>Sphingobacteriales</taxon>
        <taxon>Sphingobacteriaceae</taxon>
        <taxon>Pedobacter</taxon>
    </lineage>
</organism>
<evidence type="ECO:0000256" key="11">
    <source>
        <dbReference type="RuleBase" id="RU003357"/>
    </source>
</evidence>
<evidence type="ECO:0000256" key="1">
    <source>
        <dbReference type="ARBA" id="ARBA00004571"/>
    </source>
</evidence>
<sequence>MKIKYCLFFFSFLLVLTSLNSFAQIDSLQKVEEVKVKSSSKKTSLRATQTIDSASFLKTSSYNVADAIRNFAGVNIKDYGGIGGLKTVSVRSLGANHTGVQVDGINLGDTQTGQIDLGKLMLDNVESISLYLAQPDDLLANARSFSSASLIVIKTKKPLFDLGRTNKLMLKYTGGAFGLVNPVIQYDQKINSNWAFNLNTTLQKATGDYKFKVIGDGSDTLSTRRNAKINALQFDGGLRGKIGKTGLLEVRANYYDSERGLPNAVIFYNPTGSQTLWDKDFYAQAKYSRDFGAKWKILASGKFSRNYTRYNDPDYLNQNGELDNRYTQKEYYQSVATTYQPIKDLTFNYAADLFFTTLYTNLFQYAYPTRTSLLQVVGGKYQLKKFTFEANVLSTYIKEKVKTGRKSPERLIFNPTFSLAYQANQNLTLRAFYKDIFRYPTFNDLYYTNFGNRKLDPEKTKQYNAGFVYNKFTTSKLNWFSISTDVYYNQINDKIIALPNKDLFIWTMYNIGKVEILGVDFTSKFNYQINQKAKIEANINYTYQSALDKTDPTSSVYNNQIPYTPQHTIAFNAGYQQKSWGVFYNQIFSSGRYYLGENQPQYFVKGFSVSDVSINCKTTLYHQPISLSAEVNNIFNQNYSIIRSFPMPGTSLRLTIKTTI</sequence>
<dbReference type="Proteomes" id="UP000660024">
    <property type="component" value="Unassembled WGS sequence"/>
</dbReference>
<evidence type="ECO:0000256" key="6">
    <source>
        <dbReference type="ARBA" id="ARBA00023077"/>
    </source>
</evidence>
<feature type="domain" description="TonB-dependent receptor plug" evidence="14">
    <location>
        <begin position="41"/>
        <end position="131"/>
    </location>
</feature>
<evidence type="ECO:0000313" key="16">
    <source>
        <dbReference type="Proteomes" id="UP000660024"/>
    </source>
</evidence>
<dbReference type="Gene3D" id="2.170.130.10">
    <property type="entry name" value="TonB-dependent receptor, plug domain"/>
    <property type="match status" value="1"/>
</dbReference>
<proteinExistence type="inferred from homology"/>
<dbReference type="InterPro" id="IPR012910">
    <property type="entry name" value="Plug_dom"/>
</dbReference>
<feature type="signal peptide" evidence="12">
    <location>
        <begin position="1"/>
        <end position="23"/>
    </location>
</feature>
<dbReference type="EMBL" id="JAEHFY010000007">
    <property type="protein sequence ID" value="MBK0382481.1"/>
    <property type="molecule type" value="Genomic_DNA"/>
</dbReference>
<evidence type="ECO:0000256" key="3">
    <source>
        <dbReference type="ARBA" id="ARBA00022452"/>
    </source>
</evidence>
<keyword evidence="16" id="KW-1185">Reference proteome</keyword>
<reference evidence="15 16" key="1">
    <citation type="submission" date="2020-12" db="EMBL/GenBank/DDBJ databases">
        <title>Bacterial novel species Pedobacter sp. SD-b isolated from soil.</title>
        <authorList>
            <person name="Jung H.-Y."/>
        </authorList>
    </citation>
    <scope>NUCLEOTIDE SEQUENCE [LARGE SCALE GENOMIC DNA]</scope>
    <source>
        <strain evidence="15 16">SD-b</strain>
    </source>
</reference>
<dbReference type="PROSITE" id="PS52016">
    <property type="entry name" value="TONB_DEPENDENT_REC_3"/>
    <property type="match status" value="1"/>
</dbReference>
<comment type="caution">
    <text evidence="15">The sequence shown here is derived from an EMBL/GenBank/DDBJ whole genome shotgun (WGS) entry which is preliminary data.</text>
</comment>
<evidence type="ECO:0000256" key="12">
    <source>
        <dbReference type="SAM" id="SignalP"/>
    </source>
</evidence>
<dbReference type="SUPFAM" id="SSF56935">
    <property type="entry name" value="Porins"/>
    <property type="match status" value="1"/>
</dbReference>
<comment type="subcellular location">
    <subcellularLocation>
        <location evidence="1 10">Cell outer membrane</location>
        <topology evidence="1 10">Multi-pass membrane protein</topology>
    </subcellularLocation>
</comment>
<gene>
    <name evidence="15" type="ORF">I5M32_05855</name>
</gene>
<keyword evidence="7 10" id="KW-0472">Membrane</keyword>
<protein>
    <submittedName>
        <fullName evidence="15">TonB-dependent receptor</fullName>
    </submittedName>
</protein>
<dbReference type="InterPro" id="IPR036942">
    <property type="entry name" value="Beta-barrel_TonB_sf"/>
</dbReference>
<dbReference type="Gene3D" id="2.40.170.20">
    <property type="entry name" value="TonB-dependent receptor, beta-barrel domain"/>
    <property type="match status" value="1"/>
</dbReference>
<evidence type="ECO:0000256" key="2">
    <source>
        <dbReference type="ARBA" id="ARBA00022448"/>
    </source>
</evidence>
<evidence type="ECO:0000259" key="13">
    <source>
        <dbReference type="Pfam" id="PF00593"/>
    </source>
</evidence>
<keyword evidence="8 15" id="KW-0675">Receptor</keyword>
<dbReference type="PANTHER" id="PTHR30069">
    <property type="entry name" value="TONB-DEPENDENT OUTER MEMBRANE RECEPTOR"/>
    <property type="match status" value="1"/>
</dbReference>
<keyword evidence="9 10" id="KW-0998">Cell outer membrane</keyword>
<evidence type="ECO:0000256" key="9">
    <source>
        <dbReference type="ARBA" id="ARBA00023237"/>
    </source>
</evidence>
<evidence type="ECO:0000256" key="8">
    <source>
        <dbReference type="ARBA" id="ARBA00023170"/>
    </source>
</evidence>
<dbReference type="Pfam" id="PF07715">
    <property type="entry name" value="Plug"/>
    <property type="match status" value="1"/>
</dbReference>
<evidence type="ECO:0000256" key="10">
    <source>
        <dbReference type="PROSITE-ProRule" id="PRU01360"/>
    </source>
</evidence>
<dbReference type="Pfam" id="PF00593">
    <property type="entry name" value="TonB_dep_Rec_b-barrel"/>
    <property type="match status" value="1"/>
</dbReference>
<evidence type="ECO:0000259" key="14">
    <source>
        <dbReference type="Pfam" id="PF07715"/>
    </source>
</evidence>
<feature type="chain" id="PRO_5046542608" evidence="12">
    <location>
        <begin position="24"/>
        <end position="660"/>
    </location>
</feature>
<accession>A0ABS1BJG1</accession>
<keyword evidence="4 10" id="KW-0812">Transmembrane</keyword>
<feature type="domain" description="TonB-dependent receptor-like beta-barrel" evidence="13">
    <location>
        <begin position="380"/>
        <end position="634"/>
    </location>
</feature>
<evidence type="ECO:0000256" key="5">
    <source>
        <dbReference type="ARBA" id="ARBA00022729"/>
    </source>
</evidence>
<evidence type="ECO:0000313" key="15">
    <source>
        <dbReference type="EMBL" id="MBK0382481.1"/>
    </source>
</evidence>
<dbReference type="PANTHER" id="PTHR30069:SF29">
    <property type="entry name" value="HEMOGLOBIN AND HEMOGLOBIN-HAPTOGLOBIN-BINDING PROTEIN 1-RELATED"/>
    <property type="match status" value="1"/>
</dbReference>
<evidence type="ECO:0000256" key="4">
    <source>
        <dbReference type="ARBA" id="ARBA00022692"/>
    </source>
</evidence>
<evidence type="ECO:0000256" key="7">
    <source>
        <dbReference type="ARBA" id="ARBA00023136"/>
    </source>
</evidence>
<dbReference type="InterPro" id="IPR039426">
    <property type="entry name" value="TonB-dep_rcpt-like"/>
</dbReference>
<comment type="similarity">
    <text evidence="10 11">Belongs to the TonB-dependent receptor family.</text>
</comment>